<comment type="similarity">
    <text evidence="1">Belongs to the Gfa family.</text>
</comment>
<evidence type="ECO:0000256" key="4">
    <source>
        <dbReference type="ARBA" id="ARBA00023239"/>
    </source>
</evidence>
<dbReference type="SUPFAM" id="SSF51316">
    <property type="entry name" value="Mss4-like"/>
    <property type="match status" value="1"/>
</dbReference>
<dbReference type="PANTHER" id="PTHR33337:SF30">
    <property type="entry name" value="DUF636 DOMAIN PROTEIN (AFU_ORTHOLOGUE AFUA_1G03180)"/>
    <property type="match status" value="1"/>
</dbReference>
<name>A0A166ULL3_9AGAM</name>
<dbReference type="Proteomes" id="UP000076532">
    <property type="component" value="Unassembled WGS sequence"/>
</dbReference>
<evidence type="ECO:0000313" key="7">
    <source>
        <dbReference type="Proteomes" id="UP000076532"/>
    </source>
</evidence>
<accession>A0A166ULL3</accession>
<dbReference type="OrthoDB" id="428768at2759"/>
<dbReference type="EMBL" id="KV417488">
    <property type="protein sequence ID" value="KZP31810.1"/>
    <property type="molecule type" value="Genomic_DNA"/>
</dbReference>
<dbReference type="GO" id="GO:0046872">
    <property type="term" value="F:metal ion binding"/>
    <property type="evidence" value="ECO:0007669"/>
    <property type="project" value="UniProtKB-KW"/>
</dbReference>
<proteinExistence type="inferred from homology"/>
<keyword evidence="3" id="KW-0862">Zinc</keyword>
<dbReference type="STRING" id="436010.A0A166ULL3"/>
<feature type="domain" description="CENP-V/GFA" evidence="5">
    <location>
        <begin position="4"/>
        <end position="116"/>
    </location>
</feature>
<protein>
    <recommendedName>
        <fullName evidence="5">CENP-V/GFA domain-containing protein</fullName>
    </recommendedName>
</protein>
<dbReference type="PANTHER" id="PTHR33337">
    <property type="entry name" value="GFA DOMAIN-CONTAINING PROTEIN"/>
    <property type="match status" value="1"/>
</dbReference>
<dbReference type="InterPro" id="IPR006913">
    <property type="entry name" value="CENP-V/GFA"/>
</dbReference>
<evidence type="ECO:0000259" key="5">
    <source>
        <dbReference type="PROSITE" id="PS51891"/>
    </source>
</evidence>
<evidence type="ECO:0000256" key="2">
    <source>
        <dbReference type="ARBA" id="ARBA00022723"/>
    </source>
</evidence>
<keyword evidence="4" id="KW-0456">Lyase</keyword>
<dbReference type="Pfam" id="PF04828">
    <property type="entry name" value="GFA"/>
    <property type="match status" value="1"/>
</dbReference>
<evidence type="ECO:0000256" key="1">
    <source>
        <dbReference type="ARBA" id="ARBA00005495"/>
    </source>
</evidence>
<reference evidence="6 7" key="1">
    <citation type="journal article" date="2016" name="Mol. Biol. Evol.">
        <title>Comparative Genomics of Early-Diverging Mushroom-Forming Fungi Provides Insights into the Origins of Lignocellulose Decay Capabilities.</title>
        <authorList>
            <person name="Nagy L.G."/>
            <person name="Riley R."/>
            <person name="Tritt A."/>
            <person name="Adam C."/>
            <person name="Daum C."/>
            <person name="Floudas D."/>
            <person name="Sun H."/>
            <person name="Yadav J.S."/>
            <person name="Pangilinan J."/>
            <person name="Larsson K.H."/>
            <person name="Matsuura K."/>
            <person name="Barry K."/>
            <person name="Labutti K."/>
            <person name="Kuo R."/>
            <person name="Ohm R.A."/>
            <person name="Bhattacharya S.S."/>
            <person name="Shirouzu T."/>
            <person name="Yoshinaga Y."/>
            <person name="Martin F.M."/>
            <person name="Grigoriev I.V."/>
            <person name="Hibbett D.S."/>
        </authorList>
    </citation>
    <scope>NUCLEOTIDE SEQUENCE [LARGE SCALE GENOMIC DNA]</scope>
    <source>
        <strain evidence="6 7">CBS 109695</strain>
    </source>
</reference>
<dbReference type="PROSITE" id="PS51891">
    <property type="entry name" value="CENP_V_GFA"/>
    <property type="match status" value="1"/>
</dbReference>
<keyword evidence="7" id="KW-1185">Reference proteome</keyword>
<dbReference type="AlphaFoldDB" id="A0A166ULL3"/>
<evidence type="ECO:0000313" key="6">
    <source>
        <dbReference type="EMBL" id="KZP31810.1"/>
    </source>
</evidence>
<gene>
    <name evidence="6" type="ORF">FIBSPDRAFT_849319</name>
</gene>
<evidence type="ECO:0000256" key="3">
    <source>
        <dbReference type="ARBA" id="ARBA00022833"/>
    </source>
</evidence>
<dbReference type="GO" id="GO:0016846">
    <property type="term" value="F:carbon-sulfur lyase activity"/>
    <property type="evidence" value="ECO:0007669"/>
    <property type="project" value="InterPro"/>
</dbReference>
<sequence length="135" mass="14589">MPTIEGSCLCGGTKIKIENEEHNIQMICHCSDCKQTSGSGFTTNIVAKDANLTVTGFKADYVAKAASGNDVTHTFCSKCGSSISYKSAIFGDATAVHTGNLLEHFKNVKVGGEFFTKDRWVAFTPFADTFQKETM</sequence>
<keyword evidence="2" id="KW-0479">Metal-binding</keyword>
<dbReference type="InterPro" id="IPR011057">
    <property type="entry name" value="Mss4-like_sf"/>
</dbReference>
<organism evidence="6 7">
    <name type="scientific">Athelia psychrophila</name>
    <dbReference type="NCBI Taxonomy" id="1759441"/>
    <lineage>
        <taxon>Eukaryota</taxon>
        <taxon>Fungi</taxon>
        <taxon>Dikarya</taxon>
        <taxon>Basidiomycota</taxon>
        <taxon>Agaricomycotina</taxon>
        <taxon>Agaricomycetes</taxon>
        <taxon>Agaricomycetidae</taxon>
        <taxon>Atheliales</taxon>
        <taxon>Atheliaceae</taxon>
        <taxon>Athelia</taxon>
    </lineage>
</organism>
<dbReference type="Gene3D" id="3.90.1590.10">
    <property type="entry name" value="glutathione-dependent formaldehyde- activating enzyme (gfa)"/>
    <property type="match status" value="1"/>
</dbReference>